<protein>
    <recommendedName>
        <fullName evidence="2">UspA domain-containing protein</fullName>
    </recommendedName>
</protein>
<evidence type="ECO:0000313" key="3">
    <source>
        <dbReference type="EMBL" id="BDG10722.1"/>
    </source>
</evidence>
<dbReference type="Gene3D" id="3.40.50.620">
    <property type="entry name" value="HUPs"/>
    <property type="match status" value="1"/>
</dbReference>
<evidence type="ECO:0000259" key="2">
    <source>
        <dbReference type="Pfam" id="PF00582"/>
    </source>
</evidence>
<dbReference type="EMBL" id="AP025592">
    <property type="protein sequence ID" value="BDG10722.1"/>
    <property type="molecule type" value="Genomic_DNA"/>
</dbReference>
<dbReference type="Proteomes" id="UP001162734">
    <property type="component" value="Chromosome"/>
</dbReference>
<name>A0ABM7XFN5_9BACT</name>
<dbReference type="InterPro" id="IPR006015">
    <property type="entry name" value="Universal_stress_UspA"/>
</dbReference>
<comment type="similarity">
    <text evidence="1">Belongs to the universal stress protein A family.</text>
</comment>
<feature type="domain" description="UspA" evidence="2">
    <location>
        <begin position="5"/>
        <end position="146"/>
    </location>
</feature>
<dbReference type="InterPro" id="IPR006016">
    <property type="entry name" value="UspA"/>
</dbReference>
<keyword evidence="4" id="KW-1185">Reference proteome</keyword>
<sequence length="151" mass="15913">MSFPWKKVLCPVDFSEPARGAMASAVQIARHLDADLVLFHAYQLPGYTLPEGSVVASPRMLQELSDRAEAHLAEWKALAEAQGAPRVATEKGIGEPALQIVHAARELGCDAIVLGTHGRTGLAHAILGSTAEQVVRRAACPVVTVRSGSAA</sequence>
<accession>A0ABM7XFN5</accession>
<dbReference type="PANTHER" id="PTHR46268">
    <property type="entry name" value="STRESS RESPONSE PROTEIN NHAX"/>
    <property type="match status" value="1"/>
</dbReference>
<dbReference type="Pfam" id="PF00582">
    <property type="entry name" value="Usp"/>
    <property type="match status" value="1"/>
</dbReference>
<reference evidence="4" key="1">
    <citation type="journal article" date="2022" name="Int. J. Syst. Evol. Microbiol.">
        <title>Anaeromyxobacter oryzae sp. nov., Anaeromyxobacter diazotrophicus sp. nov. and Anaeromyxobacter paludicola sp. nov., isolated from paddy soils.</title>
        <authorList>
            <person name="Itoh H."/>
            <person name="Xu Z."/>
            <person name="Mise K."/>
            <person name="Masuda Y."/>
            <person name="Ushijima N."/>
            <person name="Hayakawa C."/>
            <person name="Shiratori Y."/>
            <person name="Senoo K."/>
        </authorList>
    </citation>
    <scope>NUCLEOTIDE SEQUENCE [LARGE SCALE GENOMIC DNA]</scope>
    <source>
        <strain evidence="4">Red630</strain>
    </source>
</reference>
<evidence type="ECO:0000313" key="4">
    <source>
        <dbReference type="Proteomes" id="UP001162734"/>
    </source>
</evidence>
<organism evidence="3 4">
    <name type="scientific">Anaeromyxobacter paludicola</name>
    <dbReference type="NCBI Taxonomy" id="2918171"/>
    <lineage>
        <taxon>Bacteria</taxon>
        <taxon>Pseudomonadati</taxon>
        <taxon>Myxococcota</taxon>
        <taxon>Myxococcia</taxon>
        <taxon>Myxococcales</taxon>
        <taxon>Cystobacterineae</taxon>
        <taxon>Anaeromyxobacteraceae</taxon>
        <taxon>Anaeromyxobacter</taxon>
    </lineage>
</organism>
<gene>
    <name evidence="3" type="ORF">AMPC_38350</name>
</gene>
<dbReference type="SUPFAM" id="SSF52402">
    <property type="entry name" value="Adenine nucleotide alpha hydrolases-like"/>
    <property type="match status" value="1"/>
</dbReference>
<dbReference type="PANTHER" id="PTHR46268:SF6">
    <property type="entry name" value="UNIVERSAL STRESS PROTEIN UP12"/>
    <property type="match status" value="1"/>
</dbReference>
<dbReference type="RefSeq" id="WP_248343247.1">
    <property type="nucleotide sequence ID" value="NZ_AP025592.1"/>
</dbReference>
<dbReference type="InterPro" id="IPR014729">
    <property type="entry name" value="Rossmann-like_a/b/a_fold"/>
</dbReference>
<proteinExistence type="inferred from homology"/>
<dbReference type="CDD" id="cd00293">
    <property type="entry name" value="USP-like"/>
    <property type="match status" value="1"/>
</dbReference>
<evidence type="ECO:0000256" key="1">
    <source>
        <dbReference type="ARBA" id="ARBA00008791"/>
    </source>
</evidence>
<dbReference type="PRINTS" id="PR01438">
    <property type="entry name" value="UNVRSLSTRESS"/>
</dbReference>